<reference evidence="9" key="1">
    <citation type="submission" date="2007-04" db="EMBL/GenBank/DDBJ databases">
        <title>Annotation of Pediculus humanus corporis strain USDA.</title>
        <authorList>
            <person name="Kirkness E."/>
            <person name="Hannick L."/>
            <person name="Hass B."/>
            <person name="Bruggner R."/>
            <person name="Lawson D."/>
            <person name="Bidwell S."/>
            <person name="Joardar V."/>
            <person name="Caler E."/>
            <person name="Walenz B."/>
            <person name="Inman J."/>
            <person name="Schobel S."/>
            <person name="Galinsky K."/>
            <person name="Amedeo P."/>
            <person name="Strausberg R."/>
        </authorList>
    </citation>
    <scope>NUCLEOTIDE SEQUENCE</scope>
    <source>
        <strain evidence="9">USDA</strain>
    </source>
</reference>
<evidence type="ECO:0000256" key="2">
    <source>
        <dbReference type="ARBA" id="ARBA00022527"/>
    </source>
</evidence>
<evidence type="ECO:0000313" key="9">
    <source>
        <dbReference type="EMBL" id="EEB12894.1"/>
    </source>
</evidence>
<dbReference type="OMA" id="CLRFRHR"/>
<name>E0VHK8_PEDHC</name>
<keyword evidence="5" id="KW-0418">Kinase</keyword>
<accession>E0VHK8</accession>
<evidence type="ECO:0000256" key="6">
    <source>
        <dbReference type="ARBA" id="ARBA00022840"/>
    </source>
</evidence>
<dbReference type="PROSITE" id="PS00108">
    <property type="entry name" value="PROTEIN_KINASE_ST"/>
    <property type="match status" value="1"/>
</dbReference>
<dbReference type="Gene3D" id="3.30.200.20">
    <property type="entry name" value="Phosphorylase Kinase, domain 1"/>
    <property type="match status" value="1"/>
</dbReference>
<dbReference type="PANTHER" id="PTHR44167">
    <property type="entry name" value="OVARIAN-SPECIFIC SERINE/THREONINE-PROTEIN KINASE LOK-RELATED"/>
    <property type="match status" value="1"/>
</dbReference>
<feature type="domain" description="Protein kinase" evidence="8">
    <location>
        <begin position="38"/>
        <end position="530"/>
    </location>
</feature>
<dbReference type="Proteomes" id="UP000009046">
    <property type="component" value="Unassembled WGS sequence"/>
</dbReference>
<dbReference type="CTD" id="8237437"/>
<evidence type="ECO:0000313" key="10">
    <source>
        <dbReference type="EnsemblMetazoa" id="PHUM212810-PA"/>
    </source>
</evidence>
<keyword evidence="2" id="KW-0723">Serine/threonine-protein kinase</keyword>
<dbReference type="InParanoid" id="E0VHK8"/>
<dbReference type="KEGG" id="phu:Phum_PHUM212810"/>
<dbReference type="GO" id="GO:0051301">
    <property type="term" value="P:cell division"/>
    <property type="evidence" value="ECO:0007669"/>
    <property type="project" value="UniProtKB-KW"/>
</dbReference>
<sequence length="533" mass="60954">MKYQKEVGNQSKSKEISQRVQNDIDQLLERLPVLNDYFHLHDKVGKGTFSHVYLATSKTDNSKKEFAIKHLIHTCDDSIIQNELKCLREIGGQDNIVNAELFLTNGKDCVTFVMPYLSHLRFADYVSEMDVEETRLYMKNLFIALKRVHSFNIIHRDVKPDNFLYNRQTKQFLLIDFGLAQKVRVNNEKVKGCSSFTNENSNTKKRKRSLDVNDGELKVDDSKRIILKSKDNNIKLWDRTKIQNDATNDVDKKRKNFSPQKRTIEASKILRANVLNPESTLKKSRLFNYSTLLTNNKKKFIDLNSLKNSRVQKQYPSTSANSTFQQTCPCNGKGAVCLLCLTKDKMDAPRGGTSGFRAPEVLFRYLYQTTAVDIWASGVVMLCILSKCYPFFNSSTDLVSLAEIMTVFGTGRTIEVALKFGRRIICNETRKGVDLKKLCGRLRARPQCKTESDDNYLSEPKCRDCFQTIKDDGCICPPDDSSSSYTSSNSGRNEDEVQFPDSAFDLLYRLLDLDPTTRITAEEALEHPFIKEP</sequence>
<dbReference type="InterPro" id="IPR017441">
    <property type="entry name" value="Protein_kinase_ATP_BS"/>
</dbReference>
<organism>
    <name type="scientific">Pediculus humanus subsp. corporis</name>
    <name type="common">Body louse</name>
    <dbReference type="NCBI Taxonomy" id="121224"/>
    <lineage>
        <taxon>Eukaryota</taxon>
        <taxon>Metazoa</taxon>
        <taxon>Ecdysozoa</taxon>
        <taxon>Arthropoda</taxon>
        <taxon>Hexapoda</taxon>
        <taxon>Insecta</taxon>
        <taxon>Pterygota</taxon>
        <taxon>Neoptera</taxon>
        <taxon>Paraneoptera</taxon>
        <taxon>Psocodea</taxon>
        <taxon>Troctomorpha</taxon>
        <taxon>Phthiraptera</taxon>
        <taxon>Anoplura</taxon>
        <taxon>Pediculidae</taxon>
        <taxon>Pediculus</taxon>
    </lineage>
</organism>
<dbReference type="AlphaFoldDB" id="E0VHK8"/>
<dbReference type="PANTHER" id="PTHR44167:SF23">
    <property type="entry name" value="CDC7 KINASE, ISOFORM A-RELATED"/>
    <property type="match status" value="1"/>
</dbReference>
<dbReference type="GO" id="GO:0005634">
    <property type="term" value="C:nucleus"/>
    <property type="evidence" value="ECO:0007669"/>
    <property type="project" value="TreeGrafter"/>
</dbReference>
<dbReference type="STRING" id="121224.E0VHK8"/>
<dbReference type="HOGENOM" id="CLU_000288_118_1_1"/>
<evidence type="ECO:0000256" key="4">
    <source>
        <dbReference type="ARBA" id="ARBA00022741"/>
    </source>
</evidence>
<evidence type="ECO:0000256" key="5">
    <source>
        <dbReference type="ARBA" id="ARBA00022777"/>
    </source>
</evidence>
<proteinExistence type="predicted"/>
<dbReference type="Pfam" id="PF00069">
    <property type="entry name" value="Pkinase"/>
    <property type="match status" value="2"/>
</dbReference>
<dbReference type="EnsemblMetazoa" id="PHUM212810-RA">
    <property type="protein sequence ID" value="PHUM212810-PA"/>
    <property type="gene ID" value="PHUM212810"/>
</dbReference>
<dbReference type="GeneID" id="8237437"/>
<dbReference type="GO" id="GO:0004674">
    <property type="term" value="F:protein serine/threonine kinase activity"/>
    <property type="evidence" value="ECO:0007669"/>
    <property type="project" value="UniProtKB-KW"/>
</dbReference>
<keyword evidence="9" id="KW-0131">Cell cycle</keyword>
<dbReference type="EC" id="2.7.11.1" evidence="1"/>
<dbReference type="OrthoDB" id="10020333at2759"/>
<evidence type="ECO:0000313" key="11">
    <source>
        <dbReference type="Proteomes" id="UP000009046"/>
    </source>
</evidence>
<keyword evidence="3 9" id="KW-0808">Transferase</keyword>
<dbReference type="RefSeq" id="XP_002425632.1">
    <property type="nucleotide sequence ID" value="XM_002425587.1"/>
</dbReference>
<dbReference type="SMART" id="SM00220">
    <property type="entry name" value="S_TKc"/>
    <property type="match status" value="1"/>
</dbReference>
<dbReference type="SUPFAM" id="SSF56112">
    <property type="entry name" value="Protein kinase-like (PK-like)"/>
    <property type="match status" value="1"/>
</dbReference>
<dbReference type="GO" id="GO:0044773">
    <property type="term" value="P:mitotic DNA damage checkpoint signaling"/>
    <property type="evidence" value="ECO:0007669"/>
    <property type="project" value="TreeGrafter"/>
</dbReference>
<dbReference type="GO" id="GO:0005524">
    <property type="term" value="F:ATP binding"/>
    <property type="evidence" value="ECO:0007669"/>
    <property type="project" value="UniProtKB-UniRule"/>
</dbReference>
<keyword evidence="6 7" id="KW-0067">ATP-binding</keyword>
<dbReference type="FunCoup" id="E0VHK8">
    <property type="interactions" value="1765"/>
</dbReference>
<dbReference type="eggNOG" id="KOG1167">
    <property type="taxonomic scope" value="Eukaryota"/>
</dbReference>
<feature type="binding site" evidence="7">
    <location>
        <position position="69"/>
    </location>
    <ligand>
        <name>ATP</name>
        <dbReference type="ChEBI" id="CHEBI:30616"/>
    </ligand>
</feature>
<reference evidence="9" key="2">
    <citation type="submission" date="2007-04" db="EMBL/GenBank/DDBJ databases">
        <title>The genome of the human body louse.</title>
        <authorList>
            <consortium name="The Human Body Louse Genome Consortium"/>
            <person name="Kirkness E."/>
            <person name="Walenz B."/>
            <person name="Hass B."/>
            <person name="Bruggner R."/>
            <person name="Strausberg R."/>
        </authorList>
    </citation>
    <scope>NUCLEOTIDE SEQUENCE</scope>
    <source>
        <strain evidence="9">USDA</strain>
    </source>
</reference>
<keyword evidence="9" id="KW-0132">Cell division</keyword>
<dbReference type="EMBL" id="AAZO01002450">
    <property type="status" value="NOT_ANNOTATED_CDS"/>
    <property type="molecule type" value="Genomic_DNA"/>
</dbReference>
<dbReference type="PROSITE" id="PS00107">
    <property type="entry name" value="PROTEIN_KINASE_ATP"/>
    <property type="match status" value="1"/>
</dbReference>
<evidence type="ECO:0000256" key="7">
    <source>
        <dbReference type="PROSITE-ProRule" id="PRU10141"/>
    </source>
</evidence>
<reference evidence="10" key="3">
    <citation type="submission" date="2020-05" db="UniProtKB">
        <authorList>
            <consortium name="EnsemblMetazoa"/>
        </authorList>
    </citation>
    <scope>IDENTIFICATION</scope>
    <source>
        <strain evidence="10">USDA</strain>
    </source>
</reference>
<keyword evidence="4 7" id="KW-0547">Nucleotide-binding</keyword>
<dbReference type="InterPro" id="IPR011009">
    <property type="entry name" value="Kinase-like_dom_sf"/>
</dbReference>
<evidence type="ECO:0000259" key="8">
    <source>
        <dbReference type="PROSITE" id="PS50011"/>
    </source>
</evidence>
<dbReference type="EMBL" id="DS235171">
    <property type="protein sequence ID" value="EEB12894.1"/>
    <property type="molecule type" value="Genomic_DNA"/>
</dbReference>
<dbReference type="VEuPathDB" id="VectorBase:PHUM212810"/>
<protein>
    <recommendedName>
        <fullName evidence="1">non-specific serine/threonine protein kinase</fullName>
        <ecNumber evidence="1">2.7.11.1</ecNumber>
    </recommendedName>
</protein>
<dbReference type="InterPro" id="IPR000719">
    <property type="entry name" value="Prot_kinase_dom"/>
</dbReference>
<evidence type="ECO:0000256" key="1">
    <source>
        <dbReference type="ARBA" id="ARBA00012513"/>
    </source>
</evidence>
<dbReference type="InterPro" id="IPR008271">
    <property type="entry name" value="Ser/Thr_kinase_AS"/>
</dbReference>
<dbReference type="PROSITE" id="PS50011">
    <property type="entry name" value="PROTEIN_KINASE_DOM"/>
    <property type="match status" value="1"/>
</dbReference>
<dbReference type="Gene3D" id="1.10.510.10">
    <property type="entry name" value="Transferase(Phosphotransferase) domain 1"/>
    <property type="match status" value="2"/>
</dbReference>
<keyword evidence="11" id="KW-1185">Reference proteome</keyword>
<evidence type="ECO:0000256" key="3">
    <source>
        <dbReference type="ARBA" id="ARBA00022679"/>
    </source>
</evidence>
<gene>
    <name evidence="10" type="primary">8237437</name>
    <name evidence="9" type="ORF">Phum_PHUM212810</name>
</gene>